<evidence type="ECO:0000313" key="1">
    <source>
        <dbReference type="EMBL" id="MFH6604325.1"/>
    </source>
</evidence>
<proteinExistence type="predicted"/>
<dbReference type="Proteomes" id="UP001595191">
    <property type="component" value="Unassembled WGS sequence"/>
</dbReference>
<accession>A0ACC7LM67</accession>
<reference evidence="1" key="1">
    <citation type="submission" date="2024-09" db="EMBL/GenBank/DDBJ databases">
        <authorList>
            <person name="Liu J."/>
        </authorList>
    </citation>
    <scope>NUCLEOTIDE SEQUENCE</scope>
    <source>
        <strain evidence="1">NBU2967</strain>
    </source>
</reference>
<comment type="caution">
    <text evidence="1">The sequence shown here is derived from an EMBL/GenBank/DDBJ whole genome shotgun (WGS) entry which is preliminary data.</text>
</comment>
<protein>
    <submittedName>
        <fullName evidence="1">FAD binding domain-containing protein</fullName>
    </submittedName>
</protein>
<keyword evidence="2" id="KW-1185">Reference proteome</keyword>
<evidence type="ECO:0000313" key="2">
    <source>
        <dbReference type="Proteomes" id="UP001595191"/>
    </source>
</evidence>
<organism evidence="1 2">
    <name type="scientific">Meishania litoralis</name>
    <dbReference type="NCBI Taxonomy" id="3434685"/>
    <lineage>
        <taxon>Bacteria</taxon>
        <taxon>Pseudomonadati</taxon>
        <taxon>Bacteroidota</taxon>
        <taxon>Flavobacteriia</taxon>
        <taxon>Flavobacteriales</taxon>
        <taxon>Flavobacteriaceae</taxon>
        <taxon>Meishania</taxon>
    </lineage>
</organism>
<sequence>MIPAKFDYVKVGSVKEAVDLLDEYGYDAKILSGGHSLVPAMKLRLNRPEILVDISGIKGMDSISKDGDEIVIGANCTHSAIVNSGLINSELAILAQTAKCIGDIQVRNRGTIGGSLAHADPSADYSATVLACDAKIEVEGKNGKRTIAATDFFQGIFTTALQDDEIITAVRFPKVVNGNYQKFFQSASRFAVVGVAVVKDGDSVKVGITGVSDTPYRATAVENAYSGNAGEAANHAVDGVEVMSDHFADAEYRAHLAKVFVKRALEA</sequence>
<gene>
    <name evidence="1" type="ORF">ACEZ3G_12610</name>
</gene>
<dbReference type="EMBL" id="JBHFPV010000002">
    <property type="protein sequence ID" value="MFH6604325.1"/>
    <property type="molecule type" value="Genomic_DNA"/>
</dbReference>
<name>A0ACC7LM67_9FLAO</name>